<dbReference type="Proteomes" id="UP000306985">
    <property type="component" value="Unassembled WGS sequence"/>
</dbReference>
<gene>
    <name evidence="6" type="ORF">FDO65_20550</name>
</gene>
<feature type="domain" description="HTH tetR-type" evidence="5">
    <location>
        <begin position="6"/>
        <end position="66"/>
    </location>
</feature>
<protein>
    <submittedName>
        <fullName evidence="6">TetR family transcriptional regulator</fullName>
    </submittedName>
</protein>
<dbReference type="AlphaFoldDB" id="A0A4U6Q902"/>
<dbReference type="PROSITE" id="PS01081">
    <property type="entry name" value="HTH_TETR_1"/>
    <property type="match status" value="1"/>
</dbReference>
<feature type="DNA-binding region" description="H-T-H motif" evidence="4">
    <location>
        <begin position="29"/>
        <end position="48"/>
    </location>
</feature>
<dbReference type="Gene3D" id="1.10.357.10">
    <property type="entry name" value="Tetracycline Repressor, domain 2"/>
    <property type="match status" value="1"/>
</dbReference>
<dbReference type="InterPro" id="IPR050109">
    <property type="entry name" value="HTH-type_TetR-like_transc_reg"/>
</dbReference>
<comment type="caution">
    <text evidence="6">The sequence shown here is derived from an EMBL/GenBank/DDBJ whole genome shotgun (WGS) entry which is preliminary data.</text>
</comment>
<evidence type="ECO:0000259" key="5">
    <source>
        <dbReference type="PROSITE" id="PS50977"/>
    </source>
</evidence>
<dbReference type="PRINTS" id="PR00455">
    <property type="entry name" value="HTHTETR"/>
</dbReference>
<evidence type="ECO:0000256" key="1">
    <source>
        <dbReference type="ARBA" id="ARBA00023015"/>
    </source>
</evidence>
<dbReference type="OrthoDB" id="4746440at2"/>
<evidence type="ECO:0000313" key="7">
    <source>
        <dbReference type="Proteomes" id="UP000306985"/>
    </source>
</evidence>
<evidence type="ECO:0000256" key="4">
    <source>
        <dbReference type="PROSITE-ProRule" id="PRU00335"/>
    </source>
</evidence>
<dbReference type="InterPro" id="IPR023772">
    <property type="entry name" value="DNA-bd_HTH_TetR-type_CS"/>
</dbReference>
<name>A0A4U6Q902_9ACTN</name>
<proteinExistence type="predicted"/>
<keyword evidence="3" id="KW-0804">Transcription</keyword>
<dbReference type="PANTHER" id="PTHR30055">
    <property type="entry name" value="HTH-TYPE TRANSCRIPTIONAL REGULATOR RUTR"/>
    <property type="match status" value="1"/>
</dbReference>
<evidence type="ECO:0000256" key="3">
    <source>
        <dbReference type="ARBA" id="ARBA00023163"/>
    </source>
</evidence>
<sequence length="186" mass="20082">MARWEPGAAGRLRKAAVELFAEQGMEETTVADIAARAGVTERTFFRHFADKREVLFSPQDDFAAVFIEPMRQAPAGATPLQVVRAGLQGSTSFFPTERRPGSRVRAGVIAAHPALRERELLKMDDLAERMAATLRDRGVGEPAATLAARSGTAVFSAAFGAWLADGETRELAELLDEGLAELSALR</sequence>
<dbReference type="GO" id="GO:0003700">
    <property type="term" value="F:DNA-binding transcription factor activity"/>
    <property type="evidence" value="ECO:0007669"/>
    <property type="project" value="TreeGrafter"/>
</dbReference>
<evidence type="ECO:0000313" key="6">
    <source>
        <dbReference type="EMBL" id="TKV56353.1"/>
    </source>
</evidence>
<evidence type="ECO:0000256" key="2">
    <source>
        <dbReference type="ARBA" id="ARBA00023125"/>
    </source>
</evidence>
<dbReference type="GO" id="GO:0000976">
    <property type="term" value="F:transcription cis-regulatory region binding"/>
    <property type="evidence" value="ECO:0007669"/>
    <property type="project" value="TreeGrafter"/>
</dbReference>
<dbReference type="InterPro" id="IPR041347">
    <property type="entry name" value="MftR_C"/>
</dbReference>
<dbReference type="EMBL" id="SZZH01000007">
    <property type="protein sequence ID" value="TKV56353.1"/>
    <property type="molecule type" value="Genomic_DNA"/>
</dbReference>
<dbReference type="InterPro" id="IPR009057">
    <property type="entry name" value="Homeodomain-like_sf"/>
</dbReference>
<organism evidence="6 7">
    <name type="scientific">Nakamurella flava</name>
    <dbReference type="NCBI Taxonomy" id="2576308"/>
    <lineage>
        <taxon>Bacteria</taxon>
        <taxon>Bacillati</taxon>
        <taxon>Actinomycetota</taxon>
        <taxon>Actinomycetes</taxon>
        <taxon>Nakamurellales</taxon>
        <taxon>Nakamurellaceae</taxon>
        <taxon>Nakamurella</taxon>
    </lineage>
</organism>
<dbReference type="RefSeq" id="WP_137451622.1">
    <property type="nucleotide sequence ID" value="NZ_SZZH01000007.1"/>
</dbReference>
<keyword evidence="7" id="KW-1185">Reference proteome</keyword>
<dbReference type="PROSITE" id="PS50977">
    <property type="entry name" value="HTH_TETR_2"/>
    <property type="match status" value="1"/>
</dbReference>
<dbReference type="Pfam" id="PF17754">
    <property type="entry name" value="TetR_C_14"/>
    <property type="match status" value="1"/>
</dbReference>
<dbReference type="PANTHER" id="PTHR30055:SF238">
    <property type="entry name" value="MYCOFACTOCIN BIOSYNTHESIS TRANSCRIPTIONAL REGULATOR MFTR-RELATED"/>
    <property type="match status" value="1"/>
</dbReference>
<dbReference type="Pfam" id="PF00440">
    <property type="entry name" value="TetR_N"/>
    <property type="match status" value="1"/>
</dbReference>
<dbReference type="InterPro" id="IPR001647">
    <property type="entry name" value="HTH_TetR"/>
</dbReference>
<accession>A0A4U6Q902</accession>
<keyword evidence="1" id="KW-0805">Transcription regulation</keyword>
<dbReference type="SUPFAM" id="SSF46689">
    <property type="entry name" value="Homeodomain-like"/>
    <property type="match status" value="1"/>
</dbReference>
<reference evidence="6 7" key="1">
    <citation type="submission" date="2019-05" db="EMBL/GenBank/DDBJ databases">
        <title>Nakamurella sp. N5BH11, whole genome shotgun sequence.</title>
        <authorList>
            <person name="Tuo L."/>
        </authorList>
    </citation>
    <scope>NUCLEOTIDE SEQUENCE [LARGE SCALE GENOMIC DNA]</scope>
    <source>
        <strain evidence="6 7">N5BH11</strain>
    </source>
</reference>
<keyword evidence="2 4" id="KW-0238">DNA-binding</keyword>